<reference evidence="6 7" key="1">
    <citation type="journal article" date="2016" name="Nat. Commun.">
        <title>Thousands of microbial genomes shed light on interconnected biogeochemical processes in an aquifer system.</title>
        <authorList>
            <person name="Anantharaman K."/>
            <person name="Brown C.T."/>
            <person name="Hug L.A."/>
            <person name="Sharon I."/>
            <person name="Castelle C.J."/>
            <person name="Probst A.J."/>
            <person name="Thomas B.C."/>
            <person name="Singh A."/>
            <person name="Wilkins M.J."/>
            <person name="Karaoz U."/>
            <person name="Brodie E.L."/>
            <person name="Williams K.H."/>
            <person name="Hubbard S.S."/>
            <person name="Banfield J.F."/>
        </authorList>
    </citation>
    <scope>NUCLEOTIDE SEQUENCE [LARGE SCALE GENOMIC DNA]</scope>
</reference>
<gene>
    <name evidence="5" type="primary">tatC</name>
    <name evidence="6" type="ORF">A3D99_04465</name>
</gene>
<dbReference type="Pfam" id="PF00902">
    <property type="entry name" value="TatC"/>
    <property type="match status" value="1"/>
</dbReference>
<comment type="similarity">
    <text evidence="5">Belongs to the TatC family.</text>
</comment>
<feature type="transmembrane region" description="Helical" evidence="5">
    <location>
        <begin position="17"/>
        <end position="39"/>
    </location>
</feature>
<feature type="transmembrane region" description="Helical" evidence="5">
    <location>
        <begin position="85"/>
        <end position="108"/>
    </location>
</feature>
<feature type="transmembrane region" description="Helical" evidence="5">
    <location>
        <begin position="149"/>
        <end position="165"/>
    </location>
</feature>
<keyword evidence="4 5" id="KW-0472">Membrane</keyword>
<evidence type="ECO:0000256" key="3">
    <source>
        <dbReference type="ARBA" id="ARBA00022989"/>
    </source>
</evidence>
<dbReference type="GO" id="GO:0065002">
    <property type="term" value="P:intracellular protein transmembrane transport"/>
    <property type="evidence" value="ECO:0007669"/>
    <property type="project" value="TreeGrafter"/>
</dbReference>
<dbReference type="GO" id="GO:0009977">
    <property type="term" value="F:proton motive force dependent protein transmembrane transporter activity"/>
    <property type="evidence" value="ECO:0007669"/>
    <property type="project" value="TreeGrafter"/>
</dbReference>
<proteinExistence type="inferred from homology"/>
<dbReference type="InterPro" id="IPR002033">
    <property type="entry name" value="TatC"/>
</dbReference>
<evidence type="ECO:0000256" key="1">
    <source>
        <dbReference type="ARBA" id="ARBA00004141"/>
    </source>
</evidence>
<evidence type="ECO:0000256" key="4">
    <source>
        <dbReference type="ARBA" id="ARBA00023136"/>
    </source>
</evidence>
<comment type="subunit">
    <text evidence="5">Forms a complex with TatA.</text>
</comment>
<dbReference type="GO" id="GO:0043953">
    <property type="term" value="P:protein transport by the Tat complex"/>
    <property type="evidence" value="ECO:0007669"/>
    <property type="project" value="UniProtKB-UniRule"/>
</dbReference>
<keyword evidence="5" id="KW-0813">Transport</keyword>
<comment type="caution">
    <text evidence="6">The sequence shown here is derived from an EMBL/GenBank/DDBJ whole genome shotgun (WGS) entry which is preliminary data.</text>
</comment>
<dbReference type="PRINTS" id="PR01840">
    <property type="entry name" value="TATCFAMILY"/>
</dbReference>
<dbReference type="GO" id="GO:0033281">
    <property type="term" value="C:TAT protein transport complex"/>
    <property type="evidence" value="ECO:0007669"/>
    <property type="project" value="UniProtKB-UniRule"/>
</dbReference>
<sequence length="252" mass="28983">MTLLQELTIFFKHILHWIYYLVGFSFFFFSFGLQEVVFFRKSYSLPLPSTNSFSVQIFNKIRQDLLPPDVPLIVTNPISAFLAQLMLSVLLAFLLTIPLLLYKIILYLRPALLPHESKAVLWSLLPFTFLFLSGSAFSYFFLTPATFKVLYPYATTIGIVPFFSLNEFIHYVFSLTVSTGLMFLLPLFMIVLTMMGIVKAEFWRDKWRQALLFFLVLSAVVTPDGTGVTMAILFLPLALLYIIGYIFARKVN</sequence>
<comment type="subcellular location">
    <subcellularLocation>
        <location evidence="5">Cell membrane</location>
        <topology evidence="5">Multi-pass membrane protein</topology>
    </subcellularLocation>
    <subcellularLocation>
        <location evidence="1">Membrane</location>
        <topology evidence="1">Multi-pass membrane protein</topology>
    </subcellularLocation>
</comment>
<evidence type="ECO:0000256" key="2">
    <source>
        <dbReference type="ARBA" id="ARBA00022692"/>
    </source>
</evidence>
<evidence type="ECO:0000313" key="7">
    <source>
        <dbReference type="Proteomes" id="UP000177528"/>
    </source>
</evidence>
<dbReference type="AlphaFoldDB" id="A0A1G1X5G6"/>
<name>A0A1G1X5G6_9BACT</name>
<protein>
    <recommendedName>
        <fullName evidence="5">Sec-independent protein translocase protein TatC</fullName>
    </recommendedName>
</protein>
<organism evidence="6 7">
    <name type="scientific">Candidatus Andersenbacteria bacterium RIFCSPHIGHO2_12_FULL_45_11</name>
    <dbReference type="NCBI Taxonomy" id="1797281"/>
    <lineage>
        <taxon>Bacteria</taxon>
        <taxon>Candidatus Anderseniibacteriota</taxon>
    </lineage>
</organism>
<accession>A0A1G1X5G6</accession>
<dbReference type="EMBL" id="MHHR01000006">
    <property type="protein sequence ID" value="OGY35021.1"/>
    <property type="molecule type" value="Genomic_DNA"/>
</dbReference>
<dbReference type="PANTHER" id="PTHR30371">
    <property type="entry name" value="SEC-INDEPENDENT PROTEIN TRANSLOCASE PROTEIN TATC"/>
    <property type="match status" value="1"/>
</dbReference>
<dbReference type="Proteomes" id="UP000177528">
    <property type="component" value="Unassembled WGS sequence"/>
</dbReference>
<feature type="transmembrane region" description="Helical" evidence="5">
    <location>
        <begin position="228"/>
        <end position="248"/>
    </location>
</feature>
<keyword evidence="5" id="KW-0811">Translocation</keyword>
<evidence type="ECO:0000256" key="5">
    <source>
        <dbReference type="HAMAP-Rule" id="MF_00902"/>
    </source>
</evidence>
<comment type="function">
    <text evidence="5">Part of the twin-arginine translocation (Tat) system that transports large folded proteins containing a characteristic twin-arginine motif in their signal peptide across membranes.</text>
</comment>
<keyword evidence="3 5" id="KW-1133">Transmembrane helix</keyword>
<dbReference type="HAMAP" id="MF_00902">
    <property type="entry name" value="TatC"/>
    <property type="match status" value="1"/>
</dbReference>
<keyword evidence="2 5" id="KW-0812">Transmembrane</keyword>
<feature type="transmembrane region" description="Helical" evidence="5">
    <location>
        <begin position="171"/>
        <end position="195"/>
    </location>
</feature>
<keyword evidence="5" id="KW-0653">Protein transport</keyword>
<keyword evidence="5" id="KW-1003">Cell membrane</keyword>
<dbReference type="PANTHER" id="PTHR30371:SF0">
    <property type="entry name" value="SEC-INDEPENDENT PROTEIN TRANSLOCASE PROTEIN TATC, CHLOROPLASTIC-RELATED"/>
    <property type="match status" value="1"/>
</dbReference>
<feature type="transmembrane region" description="Helical" evidence="5">
    <location>
        <begin position="120"/>
        <end position="142"/>
    </location>
</feature>
<evidence type="ECO:0000313" key="6">
    <source>
        <dbReference type="EMBL" id="OGY35021.1"/>
    </source>
</evidence>